<evidence type="ECO:0000256" key="2">
    <source>
        <dbReference type="ARBA" id="ARBA00007165"/>
    </source>
</evidence>
<comment type="caution">
    <text evidence="7">The sequence shown here is derived from an EMBL/GenBank/DDBJ whole genome shotgun (WGS) entry which is preliminary data.</text>
</comment>
<keyword evidence="5 6" id="KW-0472">Membrane</keyword>
<comment type="subcellular location">
    <subcellularLocation>
        <location evidence="6">Cell membrane</location>
        <topology evidence="6">Multi-pass membrane protein</topology>
    </subcellularLocation>
    <subcellularLocation>
        <location evidence="1">Membrane</location>
    </subcellularLocation>
</comment>
<dbReference type="EMBL" id="NHSD01000252">
    <property type="protein sequence ID" value="MBK5927485.1"/>
    <property type="molecule type" value="Genomic_DNA"/>
</dbReference>
<reference evidence="7" key="1">
    <citation type="submission" date="2017-05" db="EMBL/GenBank/DDBJ databases">
        <authorList>
            <person name="Imhoff J.F."/>
            <person name="Rahn T."/>
            <person name="Kuenzel S."/>
            <person name="Neulinger S.C."/>
        </authorList>
    </citation>
    <scope>NUCLEOTIDE SEQUENCE</scope>
    <source>
        <strain evidence="7">LMG 28126</strain>
    </source>
</reference>
<protein>
    <recommendedName>
        <fullName evidence="6">SURF1-like protein</fullName>
    </recommendedName>
</protein>
<keyword evidence="6" id="KW-1003">Cell membrane</keyword>
<name>A0A934TJU9_9RHOB</name>
<accession>A0A934TJU9</accession>
<dbReference type="InterPro" id="IPR045214">
    <property type="entry name" value="Surf1/Surf4"/>
</dbReference>
<evidence type="ECO:0000313" key="7">
    <source>
        <dbReference type="EMBL" id="MBK5927485.1"/>
    </source>
</evidence>
<organism evidence="7 8">
    <name type="scientific">Rhodobaculum claviforme</name>
    <dbReference type="NCBI Taxonomy" id="1549854"/>
    <lineage>
        <taxon>Bacteria</taxon>
        <taxon>Pseudomonadati</taxon>
        <taxon>Pseudomonadota</taxon>
        <taxon>Alphaproteobacteria</taxon>
        <taxon>Rhodobacterales</taxon>
        <taxon>Paracoccaceae</taxon>
        <taxon>Rhodobaculum</taxon>
    </lineage>
</organism>
<dbReference type="PANTHER" id="PTHR23427">
    <property type="entry name" value="SURFEIT LOCUS PROTEIN"/>
    <property type="match status" value="1"/>
</dbReference>
<reference evidence="7" key="2">
    <citation type="journal article" date="2020" name="Microorganisms">
        <title>Osmotic Adaptation and Compatible Solute Biosynthesis of Phototrophic Bacteria as Revealed from Genome Analyses.</title>
        <authorList>
            <person name="Imhoff J.F."/>
            <person name="Rahn T."/>
            <person name="Kunzel S."/>
            <person name="Keller A."/>
            <person name="Neulinger S.C."/>
        </authorList>
    </citation>
    <scope>NUCLEOTIDE SEQUENCE</scope>
    <source>
        <strain evidence="7">LMG 28126</strain>
    </source>
</reference>
<keyword evidence="8" id="KW-1185">Reference proteome</keyword>
<evidence type="ECO:0000256" key="3">
    <source>
        <dbReference type="ARBA" id="ARBA00022692"/>
    </source>
</evidence>
<evidence type="ECO:0000256" key="1">
    <source>
        <dbReference type="ARBA" id="ARBA00004370"/>
    </source>
</evidence>
<dbReference type="PROSITE" id="PS50895">
    <property type="entry name" value="SURF1"/>
    <property type="match status" value="1"/>
</dbReference>
<comment type="caution">
    <text evidence="6">Lacks conserved residue(s) required for the propagation of feature annotation.</text>
</comment>
<dbReference type="PANTHER" id="PTHR23427:SF2">
    <property type="entry name" value="SURFEIT LOCUS PROTEIN 1"/>
    <property type="match status" value="1"/>
</dbReference>
<comment type="similarity">
    <text evidence="2 6">Belongs to the SURF1 family.</text>
</comment>
<evidence type="ECO:0000256" key="6">
    <source>
        <dbReference type="RuleBase" id="RU363076"/>
    </source>
</evidence>
<dbReference type="InterPro" id="IPR002994">
    <property type="entry name" value="Surf1/Shy1"/>
</dbReference>
<feature type="transmembrane region" description="Helical" evidence="6">
    <location>
        <begin position="198"/>
        <end position="217"/>
    </location>
</feature>
<keyword evidence="3 6" id="KW-0812">Transmembrane</keyword>
<dbReference type="RefSeq" id="WP_201157249.1">
    <property type="nucleotide sequence ID" value="NZ_NHSD01000252.1"/>
</dbReference>
<gene>
    <name evidence="7" type="ORF">CCR87_09125</name>
</gene>
<dbReference type="Proteomes" id="UP000706333">
    <property type="component" value="Unassembled WGS sequence"/>
</dbReference>
<dbReference type="GO" id="GO:0005886">
    <property type="term" value="C:plasma membrane"/>
    <property type="evidence" value="ECO:0007669"/>
    <property type="project" value="UniProtKB-SubCell"/>
</dbReference>
<sequence>MGTRAIAFAIFAVLGLALLLGLGTWQVQRMTWKAGLLAQMEARIHADPAPLPDAIEPTRDQWLAVRATGRFTGEDRLVMASRKGVGPGWLVVAVFEVDGRRLLVDRGFLADTARGTPRPATPAAITGNLHWPDEVDLFTPPPEPARGLWYARDVPALAAEMGTEPALIVLRTTSETAPAAEPTPLDTAQVPDNHLNYAITWFSLALIWVVMTMVLLWRMRQPKSGTAGGHRGP</sequence>
<evidence type="ECO:0000256" key="5">
    <source>
        <dbReference type="ARBA" id="ARBA00023136"/>
    </source>
</evidence>
<proteinExistence type="inferred from homology"/>
<evidence type="ECO:0000256" key="4">
    <source>
        <dbReference type="ARBA" id="ARBA00022989"/>
    </source>
</evidence>
<dbReference type="Pfam" id="PF02104">
    <property type="entry name" value="SURF1"/>
    <property type="match status" value="1"/>
</dbReference>
<evidence type="ECO:0000313" key="8">
    <source>
        <dbReference type="Proteomes" id="UP000706333"/>
    </source>
</evidence>
<dbReference type="AlphaFoldDB" id="A0A934TJU9"/>
<keyword evidence="4 6" id="KW-1133">Transmembrane helix</keyword>
<dbReference type="CDD" id="cd06662">
    <property type="entry name" value="SURF1"/>
    <property type="match status" value="1"/>
</dbReference>